<dbReference type="RefSeq" id="WP_136529390.1">
    <property type="nucleotide sequence ID" value="NZ_STGX01000005.1"/>
</dbReference>
<protein>
    <submittedName>
        <fullName evidence="1">Uncharacterized protein</fullName>
    </submittedName>
</protein>
<evidence type="ECO:0000313" key="2">
    <source>
        <dbReference type="Proteomes" id="UP000305792"/>
    </source>
</evidence>
<keyword evidence="2" id="KW-1185">Reference proteome</keyword>
<reference evidence="1 2" key="1">
    <citation type="journal article" date="2018" name="Int. J. Syst. Evol. Microbiol.">
        <title>Glycomyces paridis sp. nov., isolated from the medicinal plant Paris polyphylla.</title>
        <authorList>
            <person name="Fang X.M."/>
            <person name="Bai J.L."/>
            <person name="Su J."/>
            <person name="Zhao L.L."/>
            <person name="Liu H.Y."/>
            <person name="Ma B.P."/>
            <person name="Zhang Y.Q."/>
            <person name="Yu L.Y."/>
        </authorList>
    </citation>
    <scope>NUCLEOTIDE SEQUENCE [LARGE SCALE GENOMIC DNA]</scope>
    <source>
        <strain evidence="1 2">CPCC 204357</strain>
    </source>
</reference>
<dbReference type="Proteomes" id="UP000305792">
    <property type="component" value="Unassembled WGS sequence"/>
</dbReference>
<accession>A0A4S8PGK2</accession>
<gene>
    <name evidence="1" type="ORF">E9998_09190</name>
</gene>
<dbReference type="AlphaFoldDB" id="A0A4S8PGK2"/>
<sequence length="107" mass="11443">MNHNDLHQKATAAGMRAVVAALFGGRPFGPDAAPLLAERYPLLNGLDDQAWSHLIAEMGAVQAMAADGWDFEAMVRLSAAINRLGIGADVHRLVADVIALDTTEDHR</sequence>
<comment type="caution">
    <text evidence="1">The sequence shown here is derived from an EMBL/GenBank/DDBJ whole genome shotgun (WGS) entry which is preliminary data.</text>
</comment>
<evidence type="ECO:0000313" key="1">
    <source>
        <dbReference type="EMBL" id="THV29647.1"/>
    </source>
</evidence>
<organism evidence="1 2">
    <name type="scientific">Glycomyces paridis</name>
    <dbReference type="NCBI Taxonomy" id="2126555"/>
    <lineage>
        <taxon>Bacteria</taxon>
        <taxon>Bacillati</taxon>
        <taxon>Actinomycetota</taxon>
        <taxon>Actinomycetes</taxon>
        <taxon>Glycomycetales</taxon>
        <taxon>Glycomycetaceae</taxon>
        <taxon>Glycomyces</taxon>
    </lineage>
</organism>
<proteinExistence type="predicted"/>
<name>A0A4S8PGK2_9ACTN</name>
<dbReference type="EMBL" id="STGX01000005">
    <property type="protein sequence ID" value="THV29647.1"/>
    <property type="molecule type" value="Genomic_DNA"/>
</dbReference>